<dbReference type="AlphaFoldDB" id="A0AAU9I4F7"/>
<protein>
    <submittedName>
        <fullName evidence="1">Uncharacterized protein</fullName>
    </submittedName>
</protein>
<organism evidence="1 2">
    <name type="scientific">Xanthomonas arboricola</name>
    <dbReference type="NCBI Taxonomy" id="56448"/>
    <lineage>
        <taxon>Bacteria</taxon>
        <taxon>Pseudomonadati</taxon>
        <taxon>Pseudomonadota</taxon>
        <taxon>Gammaproteobacteria</taxon>
        <taxon>Lysobacterales</taxon>
        <taxon>Lysobacteraceae</taxon>
        <taxon>Xanthomonas</taxon>
    </lineage>
</organism>
<gene>
    <name evidence="1" type="ORF">XA1314C_03790</name>
</gene>
<dbReference type="EMBL" id="HG992337">
    <property type="protein sequence ID" value="CAE6699078.1"/>
    <property type="molecule type" value="Genomic_DNA"/>
</dbReference>
<dbReference type="EMBL" id="HG992337">
    <property type="protein sequence ID" value="CAE6699081.1"/>
    <property type="molecule type" value="Genomic_DNA"/>
</dbReference>
<proteinExistence type="predicted"/>
<evidence type="ECO:0000313" key="1">
    <source>
        <dbReference type="EMBL" id="CAE6699078.1"/>
    </source>
</evidence>
<reference evidence="1 2" key="1">
    <citation type="submission" date="2021-02" db="EMBL/GenBank/DDBJ databases">
        <authorList>
            <person name="Pothier F. J."/>
        </authorList>
    </citation>
    <scope>NUCLEOTIDE SEQUENCE [LARGE SCALE GENOMIC DNA]</scope>
    <source>
        <strain evidence="1 2">1314c</strain>
    </source>
</reference>
<name>A0AAU9I4F7_9XANT</name>
<dbReference type="Proteomes" id="UP000835242">
    <property type="component" value="Chromosome"/>
</dbReference>
<evidence type="ECO:0000313" key="2">
    <source>
        <dbReference type="Proteomes" id="UP000835242"/>
    </source>
</evidence>
<sequence length="95" mass="10630">MPKCFVIEDESHAEQIGEYASLDEAWAELGRLAAIPWDQRPNVAPCPSWQTCGRTYKIIEYETSSTPWRELRQVSGLDVSVNGVAWGSEAPRYGA</sequence>
<accession>A0AAU9I4F7</accession>